<gene>
    <name evidence="2" type="ORF">F6B40_09415</name>
</gene>
<dbReference type="EMBL" id="VYUY01000010">
    <property type="protein sequence ID" value="KAA9133612.1"/>
    <property type="molecule type" value="Genomic_DNA"/>
</dbReference>
<proteinExistence type="predicted"/>
<protein>
    <submittedName>
        <fullName evidence="2">Uncharacterized protein</fullName>
    </submittedName>
</protein>
<accession>A0A5N0TEY0</accession>
<sequence>MRRGIGRWPTLSGPNRDGSTHVGIRVLPDAAAQLNAAGFVVANKMYERTVDSARVTDVRVGDVLDVRYDGDRGWWVWWDETRLGRLTWSMSSFEPREWRESLPRIDEGTMQIIRLVLDENARVVNAGGIVRPLGVPIPPISQAVPAAQVYVPTLRATIGADGDVTVQAENVPGSARVGSDPSPDARPKKTFWSRLTGRHSRP</sequence>
<feature type="compositionally biased region" description="Basic residues" evidence="1">
    <location>
        <begin position="188"/>
        <end position="202"/>
    </location>
</feature>
<evidence type="ECO:0000256" key="1">
    <source>
        <dbReference type="SAM" id="MobiDB-lite"/>
    </source>
</evidence>
<evidence type="ECO:0000313" key="2">
    <source>
        <dbReference type="EMBL" id="KAA9133612.1"/>
    </source>
</evidence>
<dbReference type="Proteomes" id="UP000326838">
    <property type="component" value="Unassembled WGS sequence"/>
</dbReference>
<feature type="region of interest" description="Disordered" evidence="1">
    <location>
        <begin position="172"/>
        <end position="202"/>
    </location>
</feature>
<reference evidence="3" key="1">
    <citation type="submission" date="2019-09" db="EMBL/GenBank/DDBJ databases">
        <title>Mumia zhuanghuii sp. nov. isolated from the intestinal contents of plateau pika (Ochotona curzoniae) in the Qinghai-Tibet plateau of China.</title>
        <authorList>
            <person name="Tian Z."/>
        </authorList>
    </citation>
    <scope>NUCLEOTIDE SEQUENCE [LARGE SCALE GENOMIC DNA]</scope>
    <source>
        <strain evidence="3">L-033</strain>
    </source>
</reference>
<dbReference type="AlphaFoldDB" id="A0A5N0TEY0"/>
<comment type="caution">
    <text evidence="2">The sequence shown here is derived from an EMBL/GenBank/DDBJ whole genome shotgun (WGS) entry which is preliminary data.</text>
</comment>
<evidence type="ECO:0000313" key="3">
    <source>
        <dbReference type="Proteomes" id="UP000326838"/>
    </source>
</evidence>
<keyword evidence="3" id="KW-1185">Reference proteome</keyword>
<name>A0A5N0TEY0_9MICO</name>
<organism evidence="2 3">
    <name type="scientific">Microbacterium caowuchunii</name>
    <dbReference type="NCBI Taxonomy" id="2614638"/>
    <lineage>
        <taxon>Bacteria</taxon>
        <taxon>Bacillati</taxon>
        <taxon>Actinomycetota</taxon>
        <taxon>Actinomycetes</taxon>
        <taxon>Micrococcales</taxon>
        <taxon>Microbacteriaceae</taxon>
        <taxon>Microbacterium</taxon>
    </lineage>
</organism>